<evidence type="ECO:0000313" key="2">
    <source>
        <dbReference type="EMBL" id="MPN65051.1"/>
    </source>
</evidence>
<evidence type="ECO:0000259" key="1">
    <source>
        <dbReference type="Pfam" id="PF08241"/>
    </source>
</evidence>
<feature type="domain" description="Methyltransferase type 11" evidence="1">
    <location>
        <begin position="2"/>
        <end position="63"/>
    </location>
</feature>
<dbReference type="InterPro" id="IPR029063">
    <property type="entry name" value="SAM-dependent_MTases_sf"/>
</dbReference>
<dbReference type="SUPFAM" id="SSF53335">
    <property type="entry name" value="S-adenosyl-L-methionine-dependent methyltransferases"/>
    <property type="match status" value="1"/>
</dbReference>
<reference evidence="2" key="1">
    <citation type="submission" date="2019-08" db="EMBL/GenBank/DDBJ databases">
        <authorList>
            <person name="Kucharzyk K."/>
            <person name="Murdoch R.W."/>
            <person name="Higgins S."/>
            <person name="Loffler F."/>
        </authorList>
    </citation>
    <scope>NUCLEOTIDE SEQUENCE</scope>
</reference>
<dbReference type="AlphaFoldDB" id="A0A645JN38"/>
<accession>A0A645JN38</accession>
<sequence>MIEQAKGLNPAMRFFIGSCEQVPLPDQTCDVITVCAAYHHFPHVNLFAKEAYRLMKKDGAIYIADVYYPAAIRILCNPFVPLLKEGDVRFYSPEQIVCTLNKAGFHDATYTISNHIQIVSARK</sequence>
<dbReference type="InterPro" id="IPR013216">
    <property type="entry name" value="Methyltransf_11"/>
</dbReference>
<dbReference type="CDD" id="cd02440">
    <property type="entry name" value="AdoMet_MTases"/>
    <property type="match status" value="1"/>
</dbReference>
<dbReference type="GO" id="GO:0008757">
    <property type="term" value="F:S-adenosylmethionine-dependent methyltransferase activity"/>
    <property type="evidence" value="ECO:0007669"/>
    <property type="project" value="InterPro"/>
</dbReference>
<organism evidence="2">
    <name type="scientific">bioreactor metagenome</name>
    <dbReference type="NCBI Taxonomy" id="1076179"/>
    <lineage>
        <taxon>unclassified sequences</taxon>
        <taxon>metagenomes</taxon>
        <taxon>ecological metagenomes</taxon>
    </lineage>
</organism>
<protein>
    <recommendedName>
        <fullName evidence="1">Methyltransferase type 11 domain-containing protein</fullName>
    </recommendedName>
</protein>
<dbReference type="EMBL" id="VSSQ01146847">
    <property type="protein sequence ID" value="MPN65051.1"/>
    <property type="molecule type" value="Genomic_DNA"/>
</dbReference>
<gene>
    <name evidence="2" type="ORF">SDC9_212830</name>
</gene>
<name>A0A645JN38_9ZZZZ</name>
<dbReference type="Gene3D" id="3.40.50.150">
    <property type="entry name" value="Vaccinia Virus protein VP39"/>
    <property type="match status" value="1"/>
</dbReference>
<comment type="caution">
    <text evidence="2">The sequence shown here is derived from an EMBL/GenBank/DDBJ whole genome shotgun (WGS) entry which is preliminary data.</text>
</comment>
<proteinExistence type="predicted"/>
<dbReference type="Pfam" id="PF08241">
    <property type="entry name" value="Methyltransf_11"/>
    <property type="match status" value="1"/>
</dbReference>